<dbReference type="NCBIfam" id="TIGR00350">
    <property type="entry name" value="lytR_cpsA_psr"/>
    <property type="match status" value="1"/>
</dbReference>
<dbReference type="InterPro" id="IPR050922">
    <property type="entry name" value="LytR/CpsA/Psr_CW_biosynth"/>
</dbReference>
<keyword evidence="2" id="KW-0812">Transmembrane</keyword>
<organism evidence="4 5">
    <name type="scientific">Staphylococcus nepalensis</name>
    <dbReference type="NCBI Taxonomy" id="214473"/>
    <lineage>
        <taxon>Bacteria</taxon>
        <taxon>Bacillati</taxon>
        <taxon>Bacillota</taxon>
        <taxon>Bacilli</taxon>
        <taxon>Bacillales</taxon>
        <taxon>Staphylococcaceae</taxon>
        <taxon>Staphylococcus</taxon>
    </lineage>
</organism>
<feature type="transmembrane region" description="Helical" evidence="2">
    <location>
        <begin position="23"/>
        <end position="44"/>
    </location>
</feature>
<sequence>MENEKVNRSDKYSKKKMGLPTKIFLWFFGILIILAILAVIYLGFKIFSVGGAIHNPLDRDKSSLRDKNVNLNNGDPFTIALFGVDSDAKRDANGGGQRSDTIMVLSINPDKKTTEIVSIPRDTQADIVGKGTTEKINHAYAYGGPDMAVKSVEKLLNVPIDHYATIDMDGMEDMIDTVGGIEVTSNATFSYDGFQFNDGQKSHMNGKEAMAFIRSRKEEGAGGDFGRQERQQLVIQGLANKLTSISSVTHFNSLMNHVEDNVKTDLTLGELNKVRGNYKDANDNVHRHQLEGQGGIQDDGLYYFIPSQSSLTEIEASVKNNLGI</sequence>
<protein>
    <submittedName>
        <fullName evidence="4">LCP family protein</fullName>
    </submittedName>
</protein>
<dbReference type="RefSeq" id="WP_170006832.1">
    <property type="nucleotide sequence ID" value="NZ_CP120099.1"/>
</dbReference>
<dbReference type="EMBL" id="JAFNLT010000005">
    <property type="protein sequence ID" value="MBO1227137.1"/>
    <property type="molecule type" value="Genomic_DNA"/>
</dbReference>
<dbReference type="Proteomes" id="UP000664081">
    <property type="component" value="Unassembled WGS sequence"/>
</dbReference>
<comment type="caution">
    <text evidence="4">The sequence shown here is derived from an EMBL/GenBank/DDBJ whole genome shotgun (WGS) entry which is preliminary data.</text>
</comment>
<feature type="domain" description="Cell envelope-related transcriptional attenuator" evidence="3">
    <location>
        <begin position="98"/>
        <end position="243"/>
    </location>
</feature>
<name>A0ABS3L0Q4_9STAP</name>
<dbReference type="Gene3D" id="3.40.630.190">
    <property type="entry name" value="LCP protein"/>
    <property type="match status" value="1"/>
</dbReference>
<evidence type="ECO:0000259" key="3">
    <source>
        <dbReference type="Pfam" id="PF03816"/>
    </source>
</evidence>
<keyword evidence="2" id="KW-0472">Membrane</keyword>
<evidence type="ECO:0000313" key="5">
    <source>
        <dbReference type="Proteomes" id="UP000664081"/>
    </source>
</evidence>
<dbReference type="PANTHER" id="PTHR33392:SF6">
    <property type="entry name" value="POLYISOPRENYL-TEICHOIC ACID--PEPTIDOGLYCAN TEICHOIC ACID TRANSFERASE TAGU"/>
    <property type="match status" value="1"/>
</dbReference>
<dbReference type="InterPro" id="IPR004474">
    <property type="entry name" value="LytR_CpsA_psr"/>
</dbReference>
<keyword evidence="5" id="KW-1185">Reference proteome</keyword>
<evidence type="ECO:0000256" key="1">
    <source>
        <dbReference type="ARBA" id="ARBA00006068"/>
    </source>
</evidence>
<accession>A0ABS3L0Q4</accession>
<reference evidence="4 5" key="1">
    <citation type="submission" date="2021-03" db="EMBL/GenBank/DDBJ databases">
        <title>Staphylococci and Mammaliicocci in bats.</title>
        <authorList>
            <person name="Fountain K."/>
        </authorList>
    </citation>
    <scope>NUCLEOTIDE SEQUENCE [LARGE SCALE GENOMIC DNA]</scope>
    <source>
        <strain evidence="4 5">18_1_E_SW</strain>
    </source>
</reference>
<evidence type="ECO:0000313" key="4">
    <source>
        <dbReference type="EMBL" id="MBO1227137.1"/>
    </source>
</evidence>
<dbReference type="PANTHER" id="PTHR33392">
    <property type="entry name" value="POLYISOPRENYL-TEICHOIC ACID--PEPTIDOGLYCAN TEICHOIC ACID TRANSFERASE TAGU"/>
    <property type="match status" value="1"/>
</dbReference>
<evidence type="ECO:0000256" key="2">
    <source>
        <dbReference type="SAM" id="Phobius"/>
    </source>
</evidence>
<comment type="similarity">
    <text evidence="1">Belongs to the LytR/CpsA/Psr (LCP) family.</text>
</comment>
<proteinExistence type="inferred from homology"/>
<keyword evidence="2" id="KW-1133">Transmembrane helix</keyword>
<gene>
    <name evidence="4" type="ORF">J3T88_07320</name>
</gene>
<dbReference type="Pfam" id="PF03816">
    <property type="entry name" value="LytR_cpsA_psr"/>
    <property type="match status" value="1"/>
</dbReference>